<keyword evidence="5" id="KW-1185">Reference proteome</keyword>
<evidence type="ECO:0000256" key="3">
    <source>
        <dbReference type="ARBA" id="ARBA00023315"/>
    </source>
</evidence>
<gene>
    <name evidence="4" type="ORF">G4Z05_03770</name>
</gene>
<comment type="caution">
    <text evidence="4">The sequence shown here is derived from an EMBL/GenBank/DDBJ whole genome shotgun (WGS) entry which is preliminary data.</text>
</comment>
<keyword evidence="1 4" id="KW-0808">Transferase</keyword>
<dbReference type="GO" id="GO:0030435">
    <property type="term" value="P:sporulation resulting in formation of a cellular spore"/>
    <property type="evidence" value="ECO:0007669"/>
    <property type="project" value="UniProtKB-KW"/>
</dbReference>
<organism evidence="4 5">
    <name type="scientific">Neobacillus thermocopriae</name>
    <dbReference type="NCBI Taxonomy" id="1215031"/>
    <lineage>
        <taxon>Bacteria</taxon>
        <taxon>Bacillati</taxon>
        <taxon>Bacillota</taxon>
        <taxon>Bacilli</taxon>
        <taxon>Bacillales</taxon>
        <taxon>Bacillaceae</taxon>
        <taxon>Neobacillus</taxon>
    </lineage>
</organism>
<reference evidence="4" key="1">
    <citation type="submission" date="2020-02" db="EMBL/GenBank/DDBJ databases">
        <title>Bacillus sedimentmangrovi sp. nov., isolated from sediment of the mangrove ecosystem.</title>
        <authorList>
            <person name="Liu G."/>
        </authorList>
    </citation>
    <scope>NUCLEOTIDE SEQUENCE [LARGE SCALE GENOMIC DNA]</scope>
    <source>
        <strain evidence="4">SgZ-7</strain>
    </source>
</reference>
<evidence type="ECO:0000313" key="4">
    <source>
        <dbReference type="EMBL" id="NEX78006.1"/>
    </source>
</evidence>
<dbReference type="EC" id="2.3.2.13" evidence="4"/>
<dbReference type="AlphaFoldDB" id="A0A6B3TNP9"/>
<dbReference type="EMBL" id="JAAIUV010000004">
    <property type="protein sequence ID" value="NEX78006.1"/>
    <property type="molecule type" value="Genomic_DNA"/>
</dbReference>
<dbReference type="NCBIfam" id="NF002869">
    <property type="entry name" value="PRK03187.1"/>
    <property type="match status" value="1"/>
</dbReference>
<dbReference type="HAMAP" id="MF_00727">
    <property type="entry name" value="Tgl"/>
    <property type="match status" value="1"/>
</dbReference>
<dbReference type="Proteomes" id="UP000481621">
    <property type="component" value="Unassembled WGS sequence"/>
</dbReference>
<dbReference type="Pfam" id="PF20085">
    <property type="entry name" value="TGL"/>
    <property type="match status" value="1"/>
</dbReference>
<evidence type="ECO:0000256" key="1">
    <source>
        <dbReference type="ARBA" id="ARBA00022679"/>
    </source>
</evidence>
<protein>
    <submittedName>
        <fullName evidence="4">Protein-glutamine gamma-glutamyltransferase</fullName>
        <ecNumber evidence="4">2.3.2.13</ecNumber>
    </submittedName>
</protein>
<accession>A0A6B3TNP9</accession>
<evidence type="ECO:0000256" key="2">
    <source>
        <dbReference type="ARBA" id="ARBA00022969"/>
    </source>
</evidence>
<proteinExistence type="inferred from homology"/>
<dbReference type="GO" id="GO:0003810">
    <property type="term" value="F:protein-glutamine gamma-glutamyltransferase activity"/>
    <property type="evidence" value="ECO:0007669"/>
    <property type="project" value="UniProtKB-EC"/>
</dbReference>
<keyword evidence="2" id="KW-0749">Sporulation</keyword>
<evidence type="ECO:0000313" key="5">
    <source>
        <dbReference type="Proteomes" id="UP000481621"/>
    </source>
</evidence>
<dbReference type="InterPro" id="IPR020916">
    <property type="entry name" value="Gln_gamma-glutamylTfrase_bac"/>
</dbReference>
<name>A0A6B3TNP9_9BACI</name>
<sequence>MIRINGMIVKPEDLNRVFTKSEHKNIIKKMATYQVIYDYPTINQLRFELFFRSNTMKAARDLNESGLKFATFQYSFCNREFWDRTSSGGFLLKPNVRPSIAILDILKNGSLYATECATGIAIVLYLAALYSIGSAKFDSLYRRLYLRDWEFDDDLPVIHKYGDDFLPGDVLHFNNPDFSPKEAHWRAENVVFFGNDQYYGHGVGIRDAATIIHFLNSKRKPNSEISAYLMNLITRPYYPYFFS</sequence>
<dbReference type="RefSeq" id="WP_163250538.1">
    <property type="nucleotide sequence ID" value="NZ_JAAIUV010000004.1"/>
</dbReference>
<keyword evidence="3 4" id="KW-0012">Acyltransferase</keyword>